<gene>
    <name evidence="6" type="ORF">TM51_14035</name>
</gene>
<protein>
    <recommendedName>
        <fullName evidence="1">site-specific DNA-methyltransferase (adenine-specific)</fullName>
        <ecNumber evidence="1">2.1.1.72</ecNumber>
    </recommendedName>
</protein>
<keyword evidence="3" id="KW-0808">Transferase</keyword>
<dbReference type="GO" id="GO:0009007">
    <property type="term" value="F:site-specific DNA-methyltransferase (adenine-specific) activity"/>
    <property type="evidence" value="ECO:0007669"/>
    <property type="project" value="UniProtKB-EC"/>
</dbReference>
<dbReference type="EMBL" id="AOSG01000083">
    <property type="protein sequence ID" value="EOR70191.1"/>
    <property type="molecule type" value="Genomic_DNA"/>
</dbReference>
<name>A0A9P2T9I5_THEFU</name>
<evidence type="ECO:0000259" key="5">
    <source>
        <dbReference type="Pfam" id="PF22654"/>
    </source>
</evidence>
<keyword evidence="7" id="KW-1185">Reference proteome</keyword>
<dbReference type="PANTHER" id="PTHR33841">
    <property type="entry name" value="DNA METHYLTRANSFERASE YEEA-RELATED"/>
    <property type="match status" value="1"/>
</dbReference>
<evidence type="ECO:0000256" key="2">
    <source>
        <dbReference type="ARBA" id="ARBA00022603"/>
    </source>
</evidence>
<keyword evidence="2 6" id="KW-0489">Methyltransferase</keyword>
<dbReference type="Gene3D" id="3.40.50.150">
    <property type="entry name" value="Vaccinia Virus protein VP39"/>
    <property type="match status" value="1"/>
</dbReference>
<evidence type="ECO:0000256" key="3">
    <source>
        <dbReference type="ARBA" id="ARBA00022679"/>
    </source>
</evidence>
<dbReference type="GO" id="GO:0032259">
    <property type="term" value="P:methylation"/>
    <property type="evidence" value="ECO:0007669"/>
    <property type="project" value="UniProtKB-KW"/>
</dbReference>
<dbReference type="Proteomes" id="UP000014184">
    <property type="component" value="Unassembled WGS sequence"/>
</dbReference>
<reference evidence="6 7" key="1">
    <citation type="journal article" date="2013" name="Genome Announc.">
        <title>Draft Genome Sequence of the Lignocellulose Decomposer Thermobifida fusca Strain TM51.</title>
        <authorList>
            <person name="Toth A."/>
            <person name="Barna T."/>
            <person name="Nagy I."/>
            <person name="Horvath B."/>
            <person name="Nagy I."/>
            <person name="Tancsics A."/>
            <person name="Kriszt B."/>
            <person name="Baka E."/>
            <person name="Fekete C."/>
            <person name="Kukolya J."/>
        </authorList>
    </citation>
    <scope>NUCLEOTIDE SEQUENCE [LARGE SCALE GENOMIC DNA]</scope>
    <source>
        <strain evidence="6 7">TM51</strain>
    </source>
</reference>
<organism evidence="6 7">
    <name type="scientific">Thermobifida fusca TM51</name>
    <dbReference type="NCBI Taxonomy" id="1169414"/>
    <lineage>
        <taxon>Bacteria</taxon>
        <taxon>Bacillati</taxon>
        <taxon>Actinomycetota</taxon>
        <taxon>Actinomycetes</taxon>
        <taxon>Streptosporangiales</taxon>
        <taxon>Nocardiopsidaceae</taxon>
        <taxon>Thermobifida</taxon>
    </lineage>
</organism>
<dbReference type="REBASE" id="68543">
    <property type="entry name" value="TfuTM51ORF14035P"/>
</dbReference>
<evidence type="ECO:0000313" key="7">
    <source>
        <dbReference type="Proteomes" id="UP000014184"/>
    </source>
</evidence>
<sequence>MPGEPKRIIEGGAVADHKDRGELLTELRHQVTLLEEDLHSRSEEDEYAAVLETEYRAARQAQRTAAPYPDWRNERITQVAAAWVLGTLFVRFCEDNGLVEQPWIAGPGDRLAAAQARQRAFFATTPNLNDRDWLISAFVHLAKCHRATEGLFSRSYNPLWQLTPGVEAIGSLLEFWRRRGPDGTLIHDFTDPDLDTRFLAELYQELSESARAADDLLPTPDFVVDFLLDLTLEPAIDEFGLDPELDVHDSSGAPVWRHRGLRTVDPACGSGEFLLGLFTRILARNRAAAGPGADRWELVRKALNSVHGCDKNPFAANIARFRLLIAVLRETGARRLDQAPDFPVHIAVGDALLHGRNAAPPDHSLDADGVFTYTTEDIGDLVRRVDLLGRNSYHVVVTSPPAVPVRDPQDNVAYRSRYDVCSGTYPLVIPFAQRIFQLASRERAGFAAQFAPSAFLRREFGRRLVEDFYGRTVKLTHVVDTSGAVIPGRTAPTAIVVGRNTDRGWADPIREVLGVRGEPVPPENPAQGMVWRSIVENIQRPGIETSWVRVRNSDRDLRIAHPWSLNGDGADELRRQLDTAPGRLDDRVAEIGTMARLRDDCCAMVGEDVLRRAGISPAYRRPVADGDAIRDFHISDPVVSLWPYAAATLAPELSPEAERFLWPYRTLLRSRADQSSTPDQHSPLWYAYPVFHTGRYRAPLLLAYAETATHPHVALVRGGMVLRHTAPVLQLPEGATEDDYLRLLGVLNSSAVCFWLKQDPERDPRGAWRDPQEESWEERHRFTAARMRNLPLPAHLPVEPGRSLDTLARQAAAWDPVALADREVPTRQRFAEARRASETVRHRMVALHEELDWQVYGLYGLLSESEAAAVLAPDPARIPEIAPGERAFEIVLARQIAVGDSATTWFARNAITPVTELPQHWPEEYRRVVEARIDLIEKRRDLALVESPDYKRRWHCPPWQERQGAALRHWLLSRCEQRDLWFDAQDGREVPRPRSLADLAERLLRAPDRDAVAAVAEWYADEYLGQPEARLADVLAELVADQHVPFLAAYRYRAAGLHKYARWQEVWAAQQEEDSTGQRAAVPPPPTYAAADFRARSYWANRGRLDLPRERFVSYPGVVFADDPTMVVGWAGWDDAQRAEALIWLVDSRAGHWSREQVIPLLAGVYELLPWLRRWHGGPLAARVARWLTAQQEQYGLSDDHLTTWRPA</sequence>
<comment type="caution">
    <text evidence="6">The sequence shown here is derived from an EMBL/GenBank/DDBJ whole genome shotgun (WGS) entry which is preliminary data.</text>
</comment>
<dbReference type="Pfam" id="PF22654">
    <property type="entry name" value="DUF7008"/>
    <property type="match status" value="1"/>
</dbReference>
<dbReference type="InterPro" id="IPR029063">
    <property type="entry name" value="SAM-dependent_MTases_sf"/>
</dbReference>
<comment type="catalytic activity">
    <reaction evidence="4">
        <text>a 2'-deoxyadenosine in DNA + S-adenosyl-L-methionine = an N(6)-methyl-2'-deoxyadenosine in DNA + S-adenosyl-L-homocysteine + H(+)</text>
        <dbReference type="Rhea" id="RHEA:15197"/>
        <dbReference type="Rhea" id="RHEA-COMP:12418"/>
        <dbReference type="Rhea" id="RHEA-COMP:12419"/>
        <dbReference type="ChEBI" id="CHEBI:15378"/>
        <dbReference type="ChEBI" id="CHEBI:57856"/>
        <dbReference type="ChEBI" id="CHEBI:59789"/>
        <dbReference type="ChEBI" id="CHEBI:90615"/>
        <dbReference type="ChEBI" id="CHEBI:90616"/>
        <dbReference type="EC" id="2.1.1.72"/>
    </reaction>
</comment>
<dbReference type="EC" id="2.1.1.72" evidence="1"/>
<dbReference type="AlphaFoldDB" id="A0A9P2T9I5"/>
<dbReference type="SUPFAM" id="SSF53335">
    <property type="entry name" value="S-adenosyl-L-methionine-dependent methyltransferases"/>
    <property type="match status" value="1"/>
</dbReference>
<feature type="domain" description="DUF7008" evidence="5">
    <location>
        <begin position="844"/>
        <end position="1207"/>
    </location>
</feature>
<dbReference type="NCBIfam" id="NF033451">
    <property type="entry name" value="BREX_2_MTaseX"/>
    <property type="match status" value="1"/>
</dbReference>
<dbReference type="InterPro" id="IPR050953">
    <property type="entry name" value="N4_N6_ade-DNA_methylase"/>
</dbReference>
<evidence type="ECO:0000256" key="1">
    <source>
        <dbReference type="ARBA" id="ARBA00011900"/>
    </source>
</evidence>
<dbReference type="PANTHER" id="PTHR33841:SF1">
    <property type="entry name" value="DNA METHYLTRANSFERASE A"/>
    <property type="match status" value="1"/>
</dbReference>
<accession>A0A9P2T9I5</accession>
<dbReference type="InterPro" id="IPR054277">
    <property type="entry name" value="DUF7008"/>
</dbReference>
<evidence type="ECO:0000256" key="4">
    <source>
        <dbReference type="ARBA" id="ARBA00047942"/>
    </source>
</evidence>
<proteinExistence type="predicted"/>
<evidence type="ECO:0000313" key="6">
    <source>
        <dbReference type="EMBL" id="EOR70191.1"/>
    </source>
</evidence>